<evidence type="ECO:0000313" key="1">
    <source>
        <dbReference type="EMBL" id="AXE39420.1"/>
    </source>
</evidence>
<reference evidence="1 2" key="1">
    <citation type="submission" date="2017-12" db="EMBL/GenBank/DDBJ databases">
        <title>The whole genome sequence of the Acidipropionibacterium virtanenii sp. nov. type strain JS278.</title>
        <authorList>
            <person name="Laine P."/>
            <person name="Deptula P."/>
            <person name="Varmanen P."/>
            <person name="Auvinen P."/>
        </authorList>
    </citation>
    <scope>NUCLEOTIDE SEQUENCE [LARGE SCALE GENOMIC DNA]</scope>
    <source>
        <strain evidence="1 2">JS278</strain>
    </source>
</reference>
<protein>
    <recommendedName>
        <fullName evidence="3">DUF4245 domain-containing protein</fullName>
    </recommendedName>
</protein>
<gene>
    <name evidence="1" type="ORF">JS278_02268</name>
</gene>
<dbReference type="Proteomes" id="UP000251995">
    <property type="component" value="Chromosome"/>
</dbReference>
<dbReference type="Pfam" id="PF14030">
    <property type="entry name" value="DUF4245"/>
    <property type="match status" value="1"/>
</dbReference>
<dbReference type="KEGG" id="acij:JS278_02268"/>
<dbReference type="AlphaFoldDB" id="A0A344UVX2"/>
<sequence length="172" mass="18434">MLLSLAVILIPILLIVWAFTRTPDEPEVDRVDWKPAVAEARSGAGYPVLAPVEIPADWKPVKARYAERGGRWVGQTQAAGNRLELGFVSGDDVYIAVNQSDEPDKAAYIASVTRSSATDGSAMVGDQTWQRRVSEDGRTRSLVRAVGGSTAIVVGDAGYTALESFARTLKAS</sequence>
<proteinExistence type="predicted"/>
<name>A0A344UVX2_9ACTN</name>
<evidence type="ECO:0008006" key="3">
    <source>
        <dbReference type="Google" id="ProtNLM"/>
    </source>
</evidence>
<dbReference type="OrthoDB" id="3827115at2"/>
<accession>A0A344UVX2</accession>
<dbReference type="RefSeq" id="WP_114045296.1">
    <property type="nucleotide sequence ID" value="NZ_CP025198.1"/>
</dbReference>
<organism evidence="1 2">
    <name type="scientific">Acidipropionibacterium virtanenii</name>
    <dbReference type="NCBI Taxonomy" id="2057246"/>
    <lineage>
        <taxon>Bacteria</taxon>
        <taxon>Bacillati</taxon>
        <taxon>Actinomycetota</taxon>
        <taxon>Actinomycetes</taxon>
        <taxon>Propionibacteriales</taxon>
        <taxon>Propionibacteriaceae</taxon>
        <taxon>Acidipropionibacterium</taxon>
    </lineage>
</organism>
<keyword evidence="2" id="KW-1185">Reference proteome</keyword>
<dbReference type="EMBL" id="CP025198">
    <property type="protein sequence ID" value="AXE39420.1"/>
    <property type="molecule type" value="Genomic_DNA"/>
</dbReference>
<dbReference type="InterPro" id="IPR025339">
    <property type="entry name" value="DUF4245"/>
</dbReference>
<evidence type="ECO:0000313" key="2">
    <source>
        <dbReference type="Proteomes" id="UP000251995"/>
    </source>
</evidence>